<name>A0A1I6R2K2_9FLAO</name>
<dbReference type="InterPro" id="IPR014721">
    <property type="entry name" value="Ribsml_uS5_D2-typ_fold_subgr"/>
</dbReference>
<dbReference type="SUPFAM" id="SSF54211">
    <property type="entry name" value="Ribosomal protein S5 domain 2-like"/>
    <property type="match status" value="1"/>
</dbReference>
<dbReference type="EMBL" id="FOZP01000005">
    <property type="protein sequence ID" value="SFS58905.1"/>
    <property type="molecule type" value="Genomic_DNA"/>
</dbReference>
<dbReference type="RefSeq" id="WP_090225839.1">
    <property type="nucleotide sequence ID" value="NZ_FOZP01000005.1"/>
</dbReference>
<dbReference type="Proteomes" id="UP000199312">
    <property type="component" value="Unassembled WGS sequence"/>
</dbReference>
<protein>
    <submittedName>
        <fullName evidence="1">Mevalonate kinase</fullName>
    </submittedName>
</protein>
<dbReference type="OrthoDB" id="5288719at2"/>
<sequence length="309" mass="35127">MKEFYSNGKLLLTGEYFILDGAKSLAVPTTCGQDLIVEPINQHELIWESYTNIGECWLQAIFDLPKLRLTNATYDDKKDGGTGSVAEDLFEILLQVRKLNPSFLNTKQGFLVKTNLTFPKNWGLGTSSTLINNLANWAKANPYQLLEKTFGGSGYDIACAQNDTPILYTRNQTNPIVEKVNFNPNFKQQLYFVYLNKKQNSREGIKRFKQLSGNLTLETEQISQLTEAFITCDNLIDFEKLLIEHEQIVSKTIQLKTVQEIYFSDYFGQTKSLGAWGGDFILATGNQDSLKYFNQKGFQTVIPYQDLIL</sequence>
<dbReference type="STRING" id="593133.SAMN04488006_2105"/>
<gene>
    <name evidence="1" type="ORF">SAMN04488006_2105</name>
</gene>
<keyword evidence="1" id="KW-0418">Kinase</keyword>
<organism evidence="1 2">
    <name type="scientific">Lutibacter maritimus</name>
    <dbReference type="NCBI Taxonomy" id="593133"/>
    <lineage>
        <taxon>Bacteria</taxon>
        <taxon>Pseudomonadati</taxon>
        <taxon>Bacteroidota</taxon>
        <taxon>Flavobacteriia</taxon>
        <taxon>Flavobacteriales</taxon>
        <taxon>Flavobacteriaceae</taxon>
        <taxon>Lutibacter</taxon>
    </lineage>
</organism>
<keyword evidence="1" id="KW-0808">Transferase</keyword>
<dbReference type="GO" id="GO:0016301">
    <property type="term" value="F:kinase activity"/>
    <property type="evidence" value="ECO:0007669"/>
    <property type="project" value="UniProtKB-KW"/>
</dbReference>
<reference evidence="2" key="1">
    <citation type="submission" date="2016-10" db="EMBL/GenBank/DDBJ databases">
        <authorList>
            <person name="Varghese N."/>
            <person name="Submissions S."/>
        </authorList>
    </citation>
    <scope>NUCLEOTIDE SEQUENCE [LARGE SCALE GENOMIC DNA]</scope>
    <source>
        <strain evidence="2">DSM 24450</strain>
    </source>
</reference>
<dbReference type="NCBIfam" id="NF040656">
    <property type="entry name" value="GHMP_GYDIA"/>
    <property type="match status" value="1"/>
</dbReference>
<proteinExistence type="predicted"/>
<accession>A0A1I6R2K2</accession>
<dbReference type="Gene3D" id="3.30.230.10">
    <property type="match status" value="1"/>
</dbReference>
<evidence type="ECO:0000313" key="1">
    <source>
        <dbReference type="EMBL" id="SFS58905.1"/>
    </source>
</evidence>
<dbReference type="AlphaFoldDB" id="A0A1I6R2K2"/>
<evidence type="ECO:0000313" key="2">
    <source>
        <dbReference type="Proteomes" id="UP000199312"/>
    </source>
</evidence>
<dbReference type="InterPro" id="IPR047765">
    <property type="entry name" value="GHMP_GYDIA-like"/>
</dbReference>
<dbReference type="InterPro" id="IPR020568">
    <property type="entry name" value="Ribosomal_Su5_D2-typ_SF"/>
</dbReference>
<keyword evidence="2" id="KW-1185">Reference proteome</keyword>